<dbReference type="AlphaFoldDB" id="A0A0F2M5C6"/>
<dbReference type="VEuPathDB" id="FungiDB:SPSK_00357"/>
<dbReference type="EMBL" id="AXCR01000008">
    <property type="protein sequence ID" value="KJR83980.1"/>
    <property type="molecule type" value="Genomic_DNA"/>
</dbReference>
<dbReference type="GeneID" id="27662607"/>
<sequence length="83" mass="9126">MDEDEGQHHDDNLTCLQRMSPGPRCTAQVCQSHAAEIKGVLRRDRAIDDQSVQERVARAAVRRHAHDVTGSLTDVGHVCLSPA</sequence>
<dbReference type="Proteomes" id="UP000033710">
    <property type="component" value="Unassembled WGS sequence"/>
</dbReference>
<accession>A0A0F2M5C6</accession>
<gene>
    <name evidence="1" type="ORF">SPSK_00357</name>
</gene>
<protein>
    <submittedName>
        <fullName evidence="1">Uncharacterized protein</fullName>
    </submittedName>
</protein>
<name>A0A0F2M5C6_SPOSC</name>
<dbReference type="KEGG" id="ssck:SPSK_00357"/>
<proteinExistence type="predicted"/>
<comment type="caution">
    <text evidence="1">The sequence shown here is derived from an EMBL/GenBank/DDBJ whole genome shotgun (WGS) entry which is preliminary data.</text>
</comment>
<evidence type="ECO:0000313" key="2">
    <source>
        <dbReference type="Proteomes" id="UP000033710"/>
    </source>
</evidence>
<evidence type="ECO:0000313" key="1">
    <source>
        <dbReference type="EMBL" id="KJR83980.1"/>
    </source>
</evidence>
<dbReference type="RefSeq" id="XP_016586656.1">
    <property type="nucleotide sequence ID" value="XM_016727330.1"/>
</dbReference>
<organism evidence="1 2">
    <name type="scientific">Sporothrix schenckii 1099-18</name>
    <dbReference type="NCBI Taxonomy" id="1397361"/>
    <lineage>
        <taxon>Eukaryota</taxon>
        <taxon>Fungi</taxon>
        <taxon>Dikarya</taxon>
        <taxon>Ascomycota</taxon>
        <taxon>Pezizomycotina</taxon>
        <taxon>Sordariomycetes</taxon>
        <taxon>Sordariomycetidae</taxon>
        <taxon>Ophiostomatales</taxon>
        <taxon>Ophiostomataceae</taxon>
        <taxon>Sporothrix</taxon>
    </lineage>
</organism>
<reference evidence="1 2" key="2">
    <citation type="journal article" date="2015" name="Eukaryot. Cell">
        <title>Asexual propagation of a virulent clone complex in a human and feline outbreak of sporotrichosis.</title>
        <authorList>
            <person name="Teixeira Mde M."/>
            <person name="Rodrigues A.M."/>
            <person name="Tsui C.K."/>
            <person name="de Almeida L.G."/>
            <person name="Van Diepeningen A.D."/>
            <person name="van den Ende B.G."/>
            <person name="Fernandes G.F."/>
            <person name="Kano R."/>
            <person name="Hamelin R.C."/>
            <person name="Lopes-Bezerra L.M."/>
            <person name="Vasconcelos A.T."/>
            <person name="de Hoog S."/>
            <person name="de Camargo Z.P."/>
            <person name="Felipe M.S."/>
        </authorList>
    </citation>
    <scope>NUCLEOTIDE SEQUENCE [LARGE SCALE GENOMIC DNA]</scope>
    <source>
        <strain evidence="1 2">1099-18</strain>
    </source>
</reference>
<reference evidence="1 2" key="1">
    <citation type="journal article" date="2014" name="BMC Genomics">
        <title>Comparative genomics of the major fungal agents of human and animal Sporotrichosis: Sporothrix schenckii and Sporothrix brasiliensis.</title>
        <authorList>
            <person name="Teixeira M.M."/>
            <person name="de Almeida L.G."/>
            <person name="Kubitschek-Barreira P."/>
            <person name="Alves F.L."/>
            <person name="Kioshima E.S."/>
            <person name="Abadio A.K."/>
            <person name="Fernandes L."/>
            <person name="Derengowski L.S."/>
            <person name="Ferreira K.S."/>
            <person name="Souza R.C."/>
            <person name="Ruiz J.C."/>
            <person name="de Andrade N.C."/>
            <person name="Paes H.C."/>
            <person name="Nicola A.M."/>
            <person name="Albuquerque P."/>
            <person name="Gerber A.L."/>
            <person name="Martins V.P."/>
            <person name="Peconick L.D."/>
            <person name="Neto A.V."/>
            <person name="Chaucanez C.B."/>
            <person name="Silva P.A."/>
            <person name="Cunha O.L."/>
            <person name="de Oliveira F.F."/>
            <person name="dos Santos T.C."/>
            <person name="Barros A.L."/>
            <person name="Soares M.A."/>
            <person name="de Oliveira L.M."/>
            <person name="Marini M.M."/>
            <person name="Villalobos-Duno H."/>
            <person name="Cunha M.M."/>
            <person name="de Hoog S."/>
            <person name="da Silveira J.F."/>
            <person name="Henrissat B."/>
            <person name="Nino-Vega G.A."/>
            <person name="Cisalpino P.S."/>
            <person name="Mora-Montes H.M."/>
            <person name="Almeida S.R."/>
            <person name="Stajich J.E."/>
            <person name="Lopes-Bezerra L.M."/>
            <person name="Vasconcelos A.T."/>
            <person name="Felipe M.S."/>
        </authorList>
    </citation>
    <scope>NUCLEOTIDE SEQUENCE [LARGE SCALE GENOMIC DNA]</scope>
    <source>
        <strain evidence="1 2">1099-18</strain>
    </source>
</reference>